<dbReference type="OMA" id="EPQDCCW"/>
<reference evidence="2" key="3">
    <citation type="submission" date="2025-09" db="UniProtKB">
        <authorList>
            <consortium name="Ensembl"/>
        </authorList>
    </citation>
    <scope>IDENTIFICATION</scope>
</reference>
<dbReference type="InParanoid" id="A0A5F8GMH1"/>
<dbReference type="Proteomes" id="UP000002280">
    <property type="component" value="Chromosome 6"/>
</dbReference>
<evidence type="ECO:0000313" key="3">
    <source>
        <dbReference type="Proteomes" id="UP000002280"/>
    </source>
</evidence>
<reference evidence="2" key="2">
    <citation type="submission" date="2025-08" db="UniProtKB">
        <authorList>
            <consortium name="Ensembl"/>
        </authorList>
    </citation>
    <scope>IDENTIFICATION</scope>
</reference>
<proteinExistence type="predicted"/>
<dbReference type="Bgee" id="ENSMODG00000047272">
    <property type="expression patterns" value="Expressed in testis and 15 other cell types or tissues"/>
</dbReference>
<organism evidence="2 3">
    <name type="scientific">Monodelphis domestica</name>
    <name type="common">Gray short-tailed opossum</name>
    <dbReference type="NCBI Taxonomy" id="13616"/>
    <lineage>
        <taxon>Eukaryota</taxon>
        <taxon>Metazoa</taxon>
        <taxon>Chordata</taxon>
        <taxon>Craniata</taxon>
        <taxon>Vertebrata</taxon>
        <taxon>Euteleostomi</taxon>
        <taxon>Mammalia</taxon>
        <taxon>Metatheria</taxon>
        <taxon>Didelphimorphia</taxon>
        <taxon>Didelphidae</taxon>
        <taxon>Monodelphis</taxon>
    </lineage>
</organism>
<sequence length="136" mass="14684">ASYSSLNPAQAPVVSASLPIPAIVFITVVVYLLLLGLVLLARRYLVEQDCCLSDCRGSCRKEDAPGPFECCQGYAEACDFPLPSPARCLDACCPQPMEAGWAPQCPRCCPLCDCACACQLPECQSLNCLCFEIKLR</sequence>
<dbReference type="GeneTree" id="ENSGT01030000234914"/>
<feature type="transmembrane region" description="Helical" evidence="1">
    <location>
        <begin position="20"/>
        <end position="40"/>
    </location>
</feature>
<protein>
    <submittedName>
        <fullName evidence="2">Uncharacterized protein</fullName>
    </submittedName>
</protein>
<dbReference type="Ensembl" id="ENSMODT00000057919.1">
    <property type="protein sequence ID" value="ENSMODP00000048730.1"/>
    <property type="gene ID" value="ENSMODG00000047272.1"/>
</dbReference>
<keyword evidence="1" id="KW-0472">Membrane</keyword>
<evidence type="ECO:0000256" key="1">
    <source>
        <dbReference type="SAM" id="Phobius"/>
    </source>
</evidence>
<accession>A0A5F8GMH1</accession>
<dbReference type="STRING" id="13616.ENSMODP00000048730"/>
<name>A0A5F8GMH1_MONDO</name>
<keyword evidence="3" id="KW-1185">Reference proteome</keyword>
<evidence type="ECO:0000313" key="2">
    <source>
        <dbReference type="Ensembl" id="ENSMODP00000048730.1"/>
    </source>
</evidence>
<keyword evidence="1" id="KW-0812">Transmembrane</keyword>
<keyword evidence="1" id="KW-1133">Transmembrane helix</keyword>
<reference evidence="2 3" key="1">
    <citation type="journal article" date="2007" name="Nature">
        <title>Genome of the marsupial Monodelphis domestica reveals innovation in non-coding sequences.</title>
        <authorList>
            <person name="Mikkelsen T.S."/>
            <person name="Wakefield M.J."/>
            <person name="Aken B."/>
            <person name="Amemiya C.T."/>
            <person name="Chang J.L."/>
            <person name="Duke S."/>
            <person name="Garber M."/>
            <person name="Gentles A.J."/>
            <person name="Goodstadt L."/>
            <person name="Heger A."/>
            <person name="Jurka J."/>
            <person name="Kamal M."/>
            <person name="Mauceli E."/>
            <person name="Searle S.M."/>
            <person name="Sharpe T."/>
            <person name="Baker M.L."/>
            <person name="Batzer M.A."/>
            <person name="Benos P.V."/>
            <person name="Belov K."/>
            <person name="Clamp M."/>
            <person name="Cook A."/>
            <person name="Cuff J."/>
            <person name="Das R."/>
            <person name="Davidow L."/>
            <person name="Deakin J.E."/>
            <person name="Fazzari M.J."/>
            <person name="Glass J.L."/>
            <person name="Grabherr M."/>
            <person name="Greally J.M."/>
            <person name="Gu W."/>
            <person name="Hore T.A."/>
            <person name="Huttley G.A."/>
            <person name="Kleber M."/>
            <person name="Jirtle R.L."/>
            <person name="Koina E."/>
            <person name="Lee J.T."/>
            <person name="Mahony S."/>
            <person name="Marra M.A."/>
            <person name="Miller R.D."/>
            <person name="Nicholls R.D."/>
            <person name="Oda M."/>
            <person name="Papenfuss A.T."/>
            <person name="Parra Z.E."/>
            <person name="Pollock D.D."/>
            <person name="Ray D.A."/>
            <person name="Schein J.E."/>
            <person name="Speed T.P."/>
            <person name="Thompson K."/>
            <person name="VandeBerg J.L."/>
            <person name="Wade C.M."/>
            <person name="Walker J.A."/>
            <person name="Waters P.D."/>
            <person name="Webber C."/>
            <person name="Weidman J.R."/>
            <person name="Xie X."/>
            <person name="Zody M.C."/>
            <person name="Baldwin J."/>
            <person name="Abdouelleil A."/>
            <person name="Abdulkadir J."/>
            <person name="Abebe A."/>
            <person name="Abera B."/>
            <person name="Abreu J."/>
            <person name="Acer S.C."/>
            <person name="Aftuck L."/>
            <person name="Alexander A."/>
            <person name="An P."/>
            <person name="Anderson E."/>
            <person name="Anderson S."/>
            <person name="Arachi H."/>
            <person name="Azer M."/>
            <person name="Bachantsang P."/>
            <person name="Barry A."/>
            <person name="Bayul T."/>
            <person name="Berlin A."/>
            <person name="Bessette D."/>
            <person name="Bloom T."/>
            <person name="Bloom T."/>
            <person name="Boguslavskiy L."/>
            <person name="Bonnet C."/>
            <person name="Boukhgalter B."/>
            <person name="Bourzgui I."/>
            <person name="Brown A."/>
            <person name="Cahill P."/>
            <person name="Channer S."/>
            <person name="Cheshatsang Y."/>
            <person name="Chuda L."/>
            <person name="Citroen M."/>
            <person name="Collymore A."/>
            <person name="Cooke P."/>
            <person name="Costello M."/>
            <person name="D'Aco K."/>
            <person name="Daza R."/>
            <person name="De Haan G."/>
            <person name="DeGray S."/>
            <person name="DeMaso C."/>
            <person name="Dhargay N."/>
            <person name="Dooley K."/>
            <person name="Dooley E."/>
            <person name="Doricent M."/>
            <person name="Dorje P."/>
            <person name="Dorjee K."/>
            <person name="Dupes A."/>
            <person name="Elong R."/>
            <person name="Falk J."/>
            <person name="Farina A."/>
            <person name="Faro S."/>
            <person name="Ferguson D."/>
            <person name="Fisher S."/>
            <person name="Foley C.D."/>
            <person name="Franke A."/>
            <person name="Friedrich D."/>
            <person name="Gadbois L."/>
            <person name="Gearin G."/>
            <person name="Gearin C.R."/>
            <person name="Giannoukos G."/>
            <person name="Goode T."/>
            <person name="Graham J."/>
            <person name="Grandbois E."/>
            <person name="Grewal S."/>
            <person name="Gyaltsen K."/>
            <person name="Hafez N."/>
            <person name="Hagos B."/>
            <person name="Hall J."/>
            <person name="Henson C."/>
            <person name="Hollinger A."/>
            <person name="Honan T."/>
            <person name="Huard M.D."/>
            <person name="Hughes L."/>
            <person name="Hurhula B."/>
            <person name="Husby M.E."/>
            <person name="Kamat A."/>
            <person name="Kanga B."/>
            <person name="Kashin S."/>
            <person name="Khazanovich D."/>
            <person name="Kisner P."/>
            <person name="Lance K."/>
            <person name="Lara M."/>
            <person name="Lee W."/>
            <person name="Lennon N."/>
            <person name="Letendre F."/>
            <person name="LeVine R."/>
            <person name="Lipovsky A."/>
            <person name="Liu X."/>
            <person name="Liu J."/>
            <person name="Liu S."/>
            <person name="Lokyitsang T."/>
            <person name="Lokyitsang Y."/>
            <person name="Lubonja R."/>
            <person name="Lui A."/>
            <person name="MacDonald P."/>
            <person name="Magnisalis V."/>
            <person name="Maru K."/>
            <person name="Matthews C."/>
            <person name="McCusker W."/>
            <person name="McDonough S."/>
            <person name="Mehta T."/>
            <person name="Meldrim J."/>
            <person name="Meneus L."/>
            <person name="Mihai O."/>
            <person name="Mihalev A."/>
            <person name="Mihova T."/>
            <person name="Mittelman R."/>
            <person name="Mlenga V."/>
            <person name="Montmayeur A."/>
            <person name="Mulrain L."/>
            <person name="Navidi A."/>
            <person name="Naylor J."/>
            <person name="Negash T."/>
            <person name="Nguyen T."/>
            <person name="Nguyen N."/>
            <person name="Nicol R."/>
            <person name="Norbu C."/>
            <person name="Norbu N."/>
            <person name="Novod N."/>
            <person name="O'Neill B."/>
            <person name="Osman S."/>
            <person name="Markiewicz E."/>
            <person name="Oyono O.L."/>
            <person name="Patti C."/>
            <person name="Phunkhang P."/>
            <person name="Pierre F."/>
            <person name="Priest M."/>
            <person name="Raghuraman S."/>
            <person name="Rege F."/>
            <person name="Reyes R."/>
            <person name="Rise C."/>
            <person name="Rogov P."/>
            <person name="Ross K."/>
            <person name="Ryan E."/>
            <person name="Settipalli S."/>
            <person name="Shea T."/>
            <person name="Sherpa N."/>
            <person name="Shi L."/>
            <person name="Shih D."/>
            <person name="Sparrow T."/>
            <person name="Spaulding J."/>
            <person name="Stalker J."/>
            <person name="Stange-Thomann N."/>
            <person name="Stavropoulos S."/>
            <person name="Stone C."/>
            <person name="Strader C."/>
            <person name="Tesfaye S."/>
            <person name="Thomson T."/>
            <person name="Thoulutsang Y."/>
            <person name="Thoulutsang D."/>
            <person name="Topham K."/>
            <person name="Topping I."/>
            <person name="Tsamla T."/>
            <person name="Vassiliev H."/>
            <person name="Vo A."/>
            <person name="Wangchuk T."/>
            <person name="Wangdi T."/>
            <person name="Weiand M."/>
            <person name="Wilkinson J."/>
            <person name="Wilson A."/>
            <person name="Yadav S."/>
            <person name="Young G."/>
            <person name="Yu Q."/>
            <person name="Zembek L."/>
            <person name="Zhong D."/>
            <person name="Zimmer A."/>
            <person name="Zwirko Z."/>
            <person name="Jaffe D.B."/>
            <person name="Alvarez P."/>
            <person name="Brockman W."/>
            <person name="Butler J."/>
            <person name="Chin C."/>
            <person name="Gnerre S."/>
            <person name="MacCallum I."/>
            <person name="Graves J.A."/>
            <person name="Ponting C.P."/>
            <person name="Breen M."/>
            <person name="Samollow P.B."/>
            <person name="Lander E.S."/>
            <person name="Lindblad-Toh K."/>
        </authorList>
    </citation>
    <scope>NUCLEOTIDE SEQUENCE [LARGE SCALE GENOMIC DNA]</scope>
</reference>
<dbReference type="AlphaFoldDB" id="A0A5F8GMH1"/>